<dbReference type="GO" id="GO:0032259">
    <property type="term" value="P:methylation"/>
    <property type="evidence" value="ECO:0007669"/>
    <property type="project" value="UniProtKB-KW"/>
</dbReference>
<dbReference type="SUPFAM" id="SSF53335">
    <property type="entry name" value="S-adenosyl-L-methionine-dependent methyltransferases"/>
    <property type="match status" value="1"/>
</dbReference>
<evidence type="ECO:0000256" key="2">
    <source>
        <dbReference type="ARBA" id="ARBA00022679"/>
    </source>
</evidence>
<keyword evidence="1 6" id="KW-0489">Methyltransferase</keyword>
<accession>A0A078R9L9</accession>
<organism evidence="10 11">
    <name type="scientific">Phocaeicola vulgatus str. 3775 SL</name>
    <name type="common">B</name>
    <name type="synonym">iv</name>
    <dbReference type="NCBI Taxonomy" id="1339350"/>
    <lineage>
        <taxon>Bacteria</taxon>
        <taxon>Pseudomonadati</taxon>
        <taxon>Bacteroidota</taxon>
        <taxon>Bacteroidia</taxon>
        <taxon>Bacteroidales</taxon>
        <taxon>Bacteroidaceae</taxon>
        <taxon>Phocaeicola</taxon>
    </lineage>
</organism>
<comment type="catalytic activity">
    <reaction evidence="5 8">
        <text>a 2'-deoxycytidine in DNA + S-adenosyl-L-methionine = a 5-methyl-2'-deoxycytidine in DNA + S-adenosyl-L-homocysteine + H(+)</text>
        <dbReference type="Rhea" id="RHEA:13681"/>
        <dbReference type="Rhea" id="RHEA-COMP:11369"/>
        <dbReference type="Rhea" id="RHEA-COMP:11370"/>
        <dbReference type="ChEBI" id="CHEBI:15378"/>
        <dbReference type="ChEBI" id="CHEBI:57856"/>
        <dbReference type="ChEBI" id="CHEBI:59789"/>
        <dbReference type="ChEBI" id="CHEBI:85452"/>
        <dbReference type="ChEBI" id="CHEBI:85454"/>
        <dbReference type="EC" id="2.1.1.37"/>
    </reaction>
</comment>
<dbReference type="InterPro" id="IPR018117">
    <property type="entry name" value="C5_DNA_meth_AS"/>
</dbReference>
<dbReference type="PANTHER" id="PTHR46098:SF1">
    <property type="entry name" value="TRNA (CYTOSINE(38)-C(5))-METHYLTRANSFERASE"/>
    <property type="match status" value="1"/>
</dbReference>
<keyword evidence="3 6" id="KW-0949">S-adenosyl-L-methionine</keyword>
<gene>
    <name evidence="10" type="ORF">M097_1987</name>
</gene>
<dbReference type="NCBIfam" id="TIGR00675">
    <property type="entry name" value="dcm"/>
    <property type="match status" value="1"/>
</dbReference>
<feature type="compositionally biased region" description="Basic and acidic residues" evidence="9">
    <location>
        <begin position="279"/>
        <end position="297"/>
    </location>
</feature>
<evidence type="ECO:0000256" key="8">
    <source>
        <dbReference type="RuleBase" id="RU000417"/>
    </source>
</evidence>
<dbReference type="PROSITE" id="PS51679">
    <property type="entry name" value="SAM_MT_C5"/>
    <property type="match status" value="1"/>
</dbReference>
<dbReference type="InterPro" id="IPR029063">
    <property type="entry name" value="SAM-dependent_MTases_sf"/>
</dbReference>
<evidence type="ECO:0000256" key="9">
    <source>
        <dbReference type="SAM" id="MobiDB-lite"/>
    </source>
</evidence>
<dbReference type="Proteomes" id="UP000028134">
    <property type="component" value="Unassembled WGS sequence"/>
</dbReference>
<keyword evidence="4" id="KW-0680">Restriction system</keyword>
<evidence type="ECO:0000256" key="3">
    <source>
        <dbReference type="ARBA" id="ARBA00022691"/>
    </source>
</evidence>
<comment type="caution">
    <text evidence="10">The sequence shown here is derived from an EMBL/GenBank/DDBJ whole genome shotgun (WGS) entry which is preliminary data.</text>
</comment>
<dbReference type="InterPro" id="IPR001525">
    <property type="entry name" value="C5_MeTfrase"/>
</dbReference>
<dbReference type="Pfam" id="PF00145">
    <property type="entry name" value="DNA_methylase"/>
    <property type="match status" value="2"/>
</dbReference>
<evidence type="ECO:0000256" key="1">
    <source>
        <dbReference type="ARBA" id="ARBA00022603"/>
    </source>
</evidence>
<dbReference type="InterPro" id="IPR031303">
    <property type="entry name" value="C5_meth_CS"/>
</dbReference>
<feature type="region of interest" description="Disordered" evidence="9">
    <location>
        <begin position="214"/>
        <end position="233"/>
    </location>
</feature>
<protein>
    <recommendedName>
        <fullName evidence="8">Cytosine-specific methyltransferase</fullName>
        <ecNumber evidence="8">2.1.1.37</ecNumber>
    </recommendedName>
</protein>
<dbReference type="PRINTS" id="PR00105">
    <property type="entry name" value="C5METTRFRASE"/>
</dbReference>
<dbReference type="PROSITE" id="PS00094">
    <property type="entry name" value="C5_MTASE_1"/>
    <property type="match status" value="1"/>
</dbReference>
<dbReference type="AlphaFoldDB" id="A0A078R9L9"/>
<evidence type="ECO:0000313" key="10">
    <source>
        <dbReference type="EMBL" id="KDS31341.1"/>
    </source>
</evidence>
<evidence type="ECO:0000256" key="6">
    <source>
        <dbReference type="PROSITE-ProRule" id="PRU01016"/>
    </source>
</evidence>
<dbReference type="PROSITE" id="PS00095">
    <property type="entry name" value="C5_MTASE_2"/>
    <property type="match status" value="1"/>
</dbReference>
<dbReference type="Gene3D" id="3.40.50.150">
    <property type="entry name" value="Vaccinia Virus protein VP39"/>
    <property type="match status" value="1"/>
</dbReference>
<evidence type="ECO:0000256" key="7">
    <source>
        <dbReference type="RuleBase" id="RU000416"/>
    </source>
</evidence>
<dbReference type="PATRIC" id="fig|1339350.3.peg.1912"/>
<dbReference type="PANTHER" id="PTHR46098">
    <property type="entry name" value="TRNA (CYTOSINE(38)-C(5))-METHYLTRANSFERASE"/>
    <property type="match status" value="1"/>
</dbReference>
<evidence type="ECO:0000313" key="11">
    <source>
        <dbReference type="Proteomes" id="UP000028134"/>
    </source>
</evidence>
<feature type="active site" evidence="6">
    <location>
        <position position="77"/>
    </location>
</feature>
<reference evidence="10 11" key="1">
    <citation type="submission" date="2014-04" db="EMBL/GenBank/DDBJ databases">
        <authorList>
            <person name="Sears C."/>
            <person name="Carroll K."/>
            <person name="Sack B.R."/>
            <person name="Qadri F."/>
            <person name="Myers L.L."/>
            <person name="Chung G.-T."/>
            <person name="Escheverria P."/>
            <person name="Fraser C.M."/>
            <person name="Sadzewicz L."/>
            <person name="Shefchek K.A."/>
            <person name="Tallon L."/>
            <person name="Das S.P."/>
            <person name="Daugherty S."/>
            <person name="Mongodin E.F."/>
        </authorList>
    </citation>
    <scope>NUCLEOTIDE SEQUENCE [LARGE SCALE GENOMIC DNA]</scope>
    <source>
        <strain evidence="11">3775 SL(B) 10 (iv)</strain>
    </source>
</reference>
<comment type="similarity">
    <text evidence="6 7">Belongs to the class I-like SAM-binding methyltransferase superfamily. C5-methyltransferase family.</text>
</comment>
<dbReference type="GO" id="GO:0009307">
    <property type="term" value="P:DNA restriction-modification system"/>
    <property type="evidence" value="ECO:0007669"/>
    <property type="project" value="UniProtKB-KW"/>
</dbReference>
<name>A0A078R9L9_PHOVU</name>
<feature type="region of interest" description="Disordered" evidence="9">
    <location>
        <begin position="279"/>
        <end position="342"/>
    </location>
</feature>
<sequence>MEKNKFTHGSLFSGIGGPEIAAEEMGWKNMFHCEINPFGRKILDYWFPNSKSYEDITKTNFTEWRGKINVLTGGFPCQPFSCAGQRKGAEDDRYLWPEMLRAIREIQPDWVVGENVAGILSMVQPGSETALGREESLFGEVDRKRILHRQEYVVETVCNDLEREGYFVQPVVIPACAVGAPHRRDRVFFIAHRADAGVKGMQRKWEDNILSGRTASDTTCRGSGGTPHESCCENERQNGYETQQPFVRGCVRASSHSDGERCNNRSDNWKERPICYDQKRDSEENQSERTERMRRTCENGSVASYSQCPGSGQVQQEIQSEQSNGHSFDSNGGEWDAPYSSSEGLSTLRFPTSIEKKKWENEDGCSVQPAGNVRRASFAERWKNFPTQSPVCSRDDGISTRLDGIAFSKWRQESIKAYGNAIVPQVMYEIFQAIQETYNQ</sequence>
<evidence type="ECO:0000256" key="4">
    <source>
        <dbReference type="ARBA" id="ARBA00022747"/>
    </source>
</evidence>
<proteinExistence type="inferred from homology"/>
<dbReference type="GO" id="GO:0003886">
    <property type="term" value="F:DNA (cytosine-5-)-methyltransferase activity"/>
    <property type="evidence" value="ECO:0007669"/>
    <property type="project" value="UniProtKB-EC"/>
</dbReference>
<evidence type="ECO:0000256" key="5">
    <source>
        <dbReference type="ARBA" id="ARBA00047422"/>
    </source>
</evidence>
<keyword evidence="2 6" id="KW-0808">Transferase</keyword>
<feature type="compositionally biased region" description="Polar residues" evidence="9">
    <location>
        <begin position="298"/>
        <end position="330"/>
    </location>
</feature>
<dbReference type="RefSeq" id="WP_032945511.1">
    <property type="nucleotide sequence ID" value="NZ_JNHI01000009.1"/>
</dbReference>
<dbReference type="EMBL" id="JNHI01000009">
    <property type="protein sequence ID" value="KDS31341.1"/>
    <property type="molecule type" value="Genomic_DNA"/>
</dbReference>
<dbReference type="EC" id="2.1.1.37" evidence="8"/>
<dbReference type="InterPro" id="IPR050750">
    <property type="entry name" value="C5-MTase"/>
</dbReference>